<sequence>MTGALASKAVEWLVAGGVLTVLGALIRFRGWTFLLAGYDETSRVPDDVVRQVAGNTVLRVGIAVVAFGLITAVTDPPRVLGVVLASAILVAVLRLVYRLNTWPPDPTSGTR</sequence>
<accession>A0A1H3I8U7</accession>
<feature type="transmembrane region" description="Helical" evidence="1">
    <location>
        <begin position="79"/>
        <end position="97"/>
    </location>
</feature>
<dbReference type="EMBL" id="FNPB01000009">
    <property type="protein sequence ID" value="SDY23608.1"/>
    <property type="molecule type" value="Genomic_DNA"/>
</dbReference>
<evidence type="ECO:0008006" key="4">
    <source>
        <dbReference type="Google" id="ProtNLM"/>
    </source>
</evidence>
<keyword evidence="3" id="KW-1185">Reference proteome</keyword>
<feature type="transmembrane region" description="Helical" evidence="1">
    <location>
        <begin position="56"/>
        <end position="73"/>
    </location>
</feature>
<evidence type="ECO:0000256" key="1">
    <source>
        <dbReference type="SAM" id="Phobius"/>
    </source>
</evidence>
<dbReference type="STRING" id="660517.SAMN04487946_10940"/>
<gene>
    <name evidence="2" type="ORF">SAMN04487946_10940</name>
</gene>
<keyword evidence="1" id="KW-1133">Transmembrane helix</keyword>
<dbReference type="Proteomes" id="UP000199170">
    <property type="component" value="Unassembled WGS sequence"/>
</dbReference>
<name>A0A1H3I8U7_9EURY</name>
<protein>
    <recommendedName>
        <fullName evidence="4">DUF3784 domain-containing protein</fullName>
    </recommendedName>
</protein>
<dbReference type="AlphaFoldDB" id="A0A1H3I8U7"/>
<keyword evidence="1" id="KW-0472">Membrane</keyword>
<dbReference type="OrthoDB" id="342855at2157"/>
<organism evidence="2 3">
    <name type="scientific">Halobellus clavatus</name>
    <dbReference type="NCBI Taxonomy" id="660517"/>
    <lineage>
        <taxon>Archaea</taxon>
        <taxon>Methanobacteriati</taxon>
        <taxon>Methanobacteriota</taxon>
        <taxon>Stenosarchaea group</taxon>
        <taxon>Halobacteria</taxon>
        <taxon>Halobacteriales</taxon>
        <taxon>Haloferacaceae</taxon>
        <taxon>Halobellus</taxon>
    </lineage>
</organism>
<proteinExistence type="predicted"/>
<dbReference type="RefSeq" id="WP_089767932.1">
    <property type="nucleotide sequence ID" value="NZ_FNPB01000009.1"/>
</dbReference>
<keyword evidence="1" id="KW-0812">Transmembrane</keyword>
<evidence type="ECO:0000313" key="2">
    <source>
        <dbReference type="EMBL" id="SDY23608.1"/>
    </source>
</evidence>
<evidence type="ECO:0000313" key="3">
    <source>
        <dbReference type="Proteomes" id="UP000199170"/>
    </source>
</evidence>
<feature type="transmembrane region" description="Helical" evidence="1">
    <location>
        <begin position="12"/>
        <end position="35"/>
    </location>
</feature>
<reference evidence="3" key="1">
    <citation type="submission" date="2016-10" db="EMBL/GenBank/DDBJ databases">
        <authorList>
            <person name="Varghese N."/>
            <person name="Submissions S."/>
        </authorList>
    </citation>
    <scope>NUCLEOTIDE SEQUENCE [LARGE SCALE GENOMIC DNA]</scope>
    <source>
        <strain evidence="3">CGMCC 1.10118</strain>
    </source>
</reference>